<dbReference type="GO" id="GO:0032982">
    <property type="term" value="C:myosin filament"/>
    <property type="evidence" value="ECO:0007669"/>
    <property type="project" value="TreeGrafter"/>
</dbReference>
<dbReference type="GO" id="GO:0016460">
    <property type="term" value="C:myosin II complex"/>
    <property type="evidence" value="ECO:0007669"/>
    <property type="project" value="TreeGrafter"/>
</dbReference>
<feature type="compositionally biased region" description="Low complexity" evidence="1">
    <location>
        <begin position="767"/>
        <end position="776"/>
    </location>
</feature>
<feature type="region of interest" description="Disordered" evidence="1">
    <location>
        <begin position="710"/>
        <end position="813"/>
    </location>
</feature>
<feature type="region of interest" description="Disordered" evidence="1">
    <location>
        <begin position="210"/>
        <end position="232"/>
    </location>
</feature>
<feature type="compositionally biased region" description="Low complexity" evidence="1">
    <location>
        <begin position="741"/>
        <end position="752"/>
    </location>
</feature>
<feature type="region of interest" description="Disordered" evidence="1">
    <location>
        <begin position="290"/>
        <end position="319"/>
    </location>
</feature>
<organism evidence="2 3">
    <name type="scientific">Symbiodinium natans</name>
    <dbReference type="NCBI Taxonomy" id="878477"/>
    <lineage>
        <taxon>Eukaryota</taxon>
        <taxon>Sar</taxon>
        <taxon>Alveolata</taxon>
        <taxon>Dinophyceae</taxon>
        <taxon>Suessiales</taxon>
        <taxon>Symbiodiniaceae</taxon>
        <taxon>Symbiodinium</taxon>
    </lineage>
</organism>
<feature type="region of interest" description="Disordered" evidence="1">
    <location>
        <begin position="331"/>
        <end position="404"/>
    </location>
</feature>
<dbReference type="AlphaFoldDB" id="A0A812NSQ1"/>
<feature type="compositionally biased region" description="Polar residues" evidence="1">
    <location>
        <begin position="388"/>
        <end position="398"/>
    </location>
</feature>
<sequence>LPQVPEAANKFEVELHDESFSQSTTREPRGDGPRAPRKRQPDPSPQASVPSLPATESDVDFESVAMQLRGIQEEQAQATGLDDAAEQFLRQVNPHRTETSRWAVQRETAALAHEKREEQVLVAAVAAAQAEAEEVAARSFVARSAEVQAEVRMLRQEQGQAATAWIEAEAASSKREHLGSQLAVAKSQTQELQVRSRELLVELDAERAQQQATRSERDQLNSELSSAESHAQELQVRSRELLVELDAERAQHQAARGERDQLNSELTSAESHAQELQARSQELLVELDAERAQQQASRGERDQLNSELTSAESHAQELQVRSRELLVELDAERAQQQASRGERDQLNSELTSAESHAQELQARSRELLAELDAERAKQQQAARGEGDQLNSELSSAESHAQELQARSRELLVELDAERAQQQAARGERDHLHSELASAESQAQELQARCRDLLAERNAERAQQQAGSHELQLQLDAVLARRRAAWWKHLQVLELRIQRHSSAAVRRAVLAAWRSRSAGAESCRRRQLLDGHWVPWDERRLGRNFRSWAAAVFAIRRRRALLAVAVEVSAAMRTRGARLWAWRAWQQVLADAPVPTCTSASQTPGQAPGTSTSSVQTAPGVPMCSVAQVDPGSPVTNSSVQAAPLDTDVAVQTGDDLQPQLSFQETPVMYTIDLEADEVRRKRVAAPPQQADGGDEVTDWLRCVDAAATARIPPRGPSFDEEELQLASASSRLERPMTVDTGASAQGRGSSRSRGVRSAHATPRRATSRTAALLAQTMSSPRPAQPPPGPVRRNSAQDRTGTSRLNERLSRQVARVSVALEASRAAGRGRGSSLQGRLPPREFHEVAESEISLVQLTAGFRRDAARESPVQSRRSPRSSSSTSRSPHSPGRCPWHGSGAAARSGVAPLYYEGPDLRFTSEAAHSLEAAGLQVSTELLPSPTRLPGTSFLHYEDDFHWALATADHSRTPRGMQRRTVGFSG</sequence>
<feature type="compositionally biased region" description="Polar residues" evidence="1">
    <location>
        <begin position="595"/>
        <end position="616"/>
    </location>
</feature>
<dbReference type="GO" id="GO:0005737">
    <property type="term" value="C:cytoplasm"/>
    <property type="evidence" value="ECO:0007669"/>
    <property type="project" value="TreeGrafter"/>
</dbReference>
<keyword evidence="3" id="KW-1185">Reference proteome</keyword>
<feature type="region of interest" description="Disordered" evidence="1">
    <location>
        <begin position="249"/>
        <end position="278"/>
    </location>
</feature>
<comment type="caution">
    <text evidence="2">The sequence shown here is derived from an EMBL/GenBank/DDBJ whole genome shotgun (WGS) entry which is preliminary data.</text>
</comment>
<feature type="region of interest" description="Disordered" evidence="1">
    <location>
        <begin position="417"/>
        <end position="439"/>
    </location>
</feature>
<feature type="non-terminal residue" evidence="2">
    <location>
        <position position="1"/>
    </location>
</feature>
<feature type="compositionally biased region" description="Basic residues" evidence="1">
    <location>
        <begin position="753"/>
        <end position="766"/>
    </location>
</feature>
<feature type="compositionally biased region" description="Basic and acidic residues" evidence="1">
    <location>
        <begin position="362"/>
        <end position="377"/>
    </location>
</feature>
<dbReference type="PANTHER" id="PTHR45615:SF40">
    <property type="entry name" value="MYOSIN HEAVY CHAIN, NON-MUSCLE"/>
    <property type="match status" value="1"/>
</dbReference>
<feature type="region of interest" description="Disordered" evidence="1">
    <location>
        <begin position="594"/>
        <end position="618"/>
    </location>
</feature>
<feature type="region of interest" description="Disordered" evidence="1">
    <location>
        <begin position="1"/>
        <end position="61"/>
    </location>
</feature>
<feature type="compositionally biased region" description="Basic and acidic residues" evidence="1">
    <location>
        <begin position="9"/>
        <end position="19"/>
    </location>
</feature>
<dbReference type="PANTHER" id="PTHR45615">
    <property type="entry name" value="MYOSIN HEAVY CHAIN, NON-MUSCLE"/>
    <property type="match status" value="1"/>
</dbReference>
<dbReference type="GO" id="GO:0000146">
    <property type="term" value="F:microfilament motor activity"/>
    <property type="evidence" value="ECO:0007669"/>
    <property type="project" value="TreeGrafter"/>
</dbReference>
<feature type="compositionally biased region" description="Basic and acidic residues" evidence="1">
    <location>
        <begin position="249"/>
        <end position="262"/>
    </location>
</feature>
<accession>A0A812NSQ1</accession>
<feature type="region of interest" description="Disordered" evidence="1">
    <location>
        <begin position="861"/>
        <end position="897"/>
    </location>
</feature>
<feature type="compositionally biased region" description="Low complexity" evidence="1">
    <location>
        <begin position="866"/>
        <end position="890"/>
    </location>
</feature>
<protein>
    <submittedName>
        <fullName evidence="2">Uncharacterized protein</fullName>
    </submittedName>
</protein>
<evidence type="ECO:0000256" key="1">
    <source>
        <dbReference type="SAM" id="MobiDB-lite"/>
    </source>
</evidence>
<dbReference type="Proteomes" id="UP000604046">
    <property type="component" value="Unassembled WGS sequence"/>
</dbReference>
<reference evidence="2" key="1">
    <citation type="submission" date="2021-02" db="EMBL/GenBank/DDBJ databases">
        <authorList>
            <person name="Dougan E. K."/>
            <person name="Rhodes N."/>
            <person name="Thang M."/>
            <person name="Chan C."/>
        </authorList>
    </citation>
    <scope>NUCLEOTIDE SEQUENCE</scope>
</reference>
<gene>
    <name evidence="2" type="ORF">SNAT2548_LOCUS16069</name>
</gene>
<evidence type="ECO:0000313" key="3">
    <source>
        <dbReference type="Proteomes" id="UP000604046"/>
    </source>
</evidence>
<proteinExistence type="predicted"/>
<dbReference type="EMBL" id="CAJNDS010002073">
    <property type="protein sequence ID" value="CAE7305772.1"/>
    <property type="molecule type" value="Genomic_DNA"/>
</dbReference>
<evidence type="ECO:0000313" key="2">
    <source>
        <dbReference type="EMBL" id="CAE7305772.1"/>
    </source>
</evidence>
<name>A0A812NSQ1_9DINO</name>
<dbReference type="GO" id="GO:0051015">
    <property type="term" value="F:actin filament binding"/>
    <property type="evidence" value="ECO:0007669"/>
    <property type="project" value="TreeGrafter"/>
</dbReference>